<gene>
    <name evidence="4" type="primary">Q8XQT8</name>
</gene>
<feature type="coiled-coil region" evidence="1">
    <location>
        <begin position="242"/>
        <end position="315"/>
    </location>
</feature>
<reference evidence="4" key="1">
    <citation type="submission" date="2019-10" db="EMBL/GenBank/DDBJ databases">
        <authorList>
            <person name="Nor Muhammad N."/>
        </authorList>
    </citation>
    <scope>NUCLEOTIDE SEQUENCE</scope>
</reference>
<evidence type="ECO:0000256" key="2">
    <source>
        <dbReference type="SAM" id="MobiDB-lite"/>
    </source>
</evidence>
<feature type="region of interest" description="Disordered" evidence="2">
    <location>
        <begin position="16"/>
        <end position="61"/>
    </location>
</feature>
<evidence type="ECO:0000256" key="3">
    <source>
        <dbReference type="SAM" id="Phobius"/>
    </source>
</evidence>
<protein>
    <submittedName>
        <fullName evidence="4">Type III effector protein</fullName>
    </submittedName>
</protein>
<keyword evidence="1" id="KW-0175">Coiled coil</keyword>
<proteinExistence type="predicted"/>
<evidence type="ECO:0000256" key="1">
    <source>
        <dbReference type="SAM" id="Coils"/>
    </source>
</evidence>
<evidence type="ECO:0000313" key="4">
    <source>
        <dbReference type="EMBL" id="VWP02394.1"/>
    </source>
</evidence>
<accession>A0A5K1K812</accession>
<dbReference type="EMBL" id="LR730174">
    <property type="protein sequence ID" value="VWP02394.1"/>
    <property type="molecule type" value="Genomic_DNA"/>
</dbReference>
<organism evidence="4">
    <name type="scientific">Ganoderma boninense</name>
    <dbReference type="NCBI Taxonomy" id="34458"/>
    <lineage>
        <taxon>Eukaryota</taxon>
        <taxon>Fungi</taxon>
        <taxon>Dikarya</taxon>
        <taxon>Basidiomycota</taxon>
        <taxon>Agaricomycotina</taxon>
        <taxon>Agaricomycetes</taxon>
        <taxon>Polyporales</taxon>
        <taxon>Polyporaceae</taxon>
        <taxon>Ganoderma</taxon>
    </lineage>
</organism>
<feature type="transmembrane region" description="Helical" evidence="3">
    <location>
        <begin position="366"/>
        <end position="384"/>
    </location>
</feature>
<keyword evidence="3" id="KW-0812">Transmembrane</keyword>
<dbReference type="AlphaFoldDB" id="A0A5K1K812"/>
<keyword evidence="3" id="KW-1133">Transmembrane helix</keyword>
<sequence length="385" mass="42797">MRIQLSQDLLRGDLARRNKASDFVHSVQQNEFDPEKPHPPEPAFHKAPAVIHPESVPPPILPSSTLHPLPIPAGSPPWHNVPPAAVPAVLPPHAAIVARSGPSGVGLADAEQERQDRFEELAGALDRTVVDLQDGEGKREQNYRANEEERMRVFIENERKRDIEAEQRLDAMWKKLEDRLAALPAAKRTGSESSTAAVALLSGESVEGNIRVPGTFEPSTGPQNTLAHHTASMHDAASQHAAAADIREAIRLEREAAQAERERALELNEAARNRMLEEHRAHIRALEDELSVVRKELVNEKMARAAEEAGRHEQKRVEMFAQNDMMRCQMGDLIGLLLDRRDAKAVGRRNDDDEKRRGLMMNGPRLAYVCLGVCLYSVFLVAVWG</sequence>
<name>A0A5K1K812_9APHY</name>
<keyword evidence="3" id="KW-0472">Membrane</keyword>